<dbReference type="PANTHER" id="PTHR11712">
    <property type="entry name" value="POLYKETIDE SYNTHASE-RELATED"/>
    <property type="match status" value="1"/>
</dbReference>
<dbReference type="Proteomes" id="UP000315925">
    <property type="component" value="Chromosome"/>
</dbReference>
<evidence type="ECO:0000259" key="14">
    <source>
        <dbReference type="PROSITE" id="PS52004"/>
    </source>
</evidence>
<gene>
    <name evidence="15" type="ORF">kam1_587</name>
</gene>
<evidence type="ECO:0000256" key="8">
    <source>
        <dbReference type="ARBA" id="ARBA00023098"/>
    </source>
</evidence>
<dbReference type="SUPFAM" id="SSF53901">
    <property type="entry name" value="Thiolase-like"/>
    <property type="match status" value="2"/>
</dbReference>
<evidence type="ECO:0000256" key="1">
    <source>
        <dbReference type="ARBA" id="ARBA00005194"/>
    </source>
</evidence>
<feature type="active site" description="For beta-ketoacyl synthase activity" evidence="12">
    <location>
        <position position="165"/>
    </location>
</feature>
<evidence type="ECO:0000256" key="13">
    <source>
        <dbReference type="RuleBase" id="RU003694"/>
    </source>
</evidence>
<dbReference type="InterPro" id="IPR020841">
    <property type="entry name" value="PKS_Beta-ketoAc_synthase_dom"/>
</dbReference>
<evidence type="ECO:0000256" key="10">
    <source>
        <dbReference type="ARBA" id="ARBA00023315"/>
    </source>
</evidence>
<evidence type="ECO:0000313" key="15">
    <source>
        <dbReference type="EMBL" id="QDQ41835.1"/>
    </source>
</evidence>
<evidence type="ECO:0000256" key="12">
    <source>
        <dbReference type="PIRSR" id="PIRSR000447-1"/>
    </source>
</evidence>
<dbReference type="NCBIfam" id="TIGR03150">
    <property type="entry name" value="fabF"/>
    <property type="match status" value="1"/>
</dbReference>
<reference evidence="16" key="1">
    <citation type="submission" date="2019-03" db="EMBL/GenBank/DDBJ databases">
        <title>Complete genome of Methylacidiphilum kamchatkense Kam1.</title>
        <authorList>
            <person name="Kruse T."/>
            <person name="Murarilal Ratnadevi C."/>
            <person name="Erikstad H.-A."/>
            <person name="Birkeland N.-K."/>
        </authorList>
    </citation>
    <scope>NUCLEOTIDE SEQUENCE [LARGE SCALE GENOMIC DNA]</scope>
    <source>
        <strain evidence="16">kam1</strain>
    </source>
</reference>
<dbReference type="PANTHER" id="PTHR11712:SF336">
    <property type="entry name" value="3-OXOACYL-[ACYL-CARRIER-PROTEIN] SYNTHASE, MITOCHONDRIAL"/>
    <property type="match status" value="1"/>
</dbReference>
<evidence type="ECO:0000256" key="3">
    <source>
        <dbReference type="ARBA" id="ARBA00012356"/>
    </source>
</evidence>
<evidence type="ECO:0000256" key="9">
    <source>
        <dbReference type="ARBA" id="ARBA00023160"/>
    </source>
</evidence>
<dbReference type="NCBIfam" id="NF004970">
    <property type="entry name" value="PRK06333.1"/>
    <property type="match status" value="1"/>
</dbReference>
<dbReference type="Pfam" id="PF02801">
    <property type="entry name" value="Ketoacyl-synt_C"/>
    <property type="match status" value="1"/>
</dbReference>
<evidence type="ECO:0000256" key="4">
    <source>
        <dbReference type="ARBA" id="ARBA00014657"/>
    </source>
</evidence>
<evidence type="ECO:0000256" key="7">
    <source>
        <dbReference type="ARBA" id="ARBA00022832"/>
    </source>
</evidence>
<organism evidence="15 16">
    <name type="scientific">Methylacidiphilum kamchatkense Kam1</name>
    <dbReference type="NCBI Taxonomy" id="1202785"/>
    <lineage>
        <taxon>Bacteria</taxon>
        <taxon>Pseudomonadati</taxon>
        <taxon>Verrucomicrobiota</taxon>
        <taxon>Methylacidiphilae</taxon>
        <taxon>Methylacidiphilales</taxon>
        <taxon>Methylacidiphilaceae</taxon>
        <taxon>Methylacidiphilum (ex Ratnadevi et al. 2023)</taxon>
    </lineage>
</organism>
<dbReference type="PROSITE" id="PS00606">
    <property type="entry name" value="KS3_1"/>
    <property type="match status" value="1"/>
</dbReference>
<evidence type="ECO:0000313" key="16">
    <source>
        <dbReference type="Proteomes" id="UP000315925"/>
    </source>
</evidence>
<name>A0A516TKT8_9BACT</name>
<comment type="catalytic activity">
    <reaction evidence="11">
        <text>(9Z)-hexadecenoyl-[ACP] + malonyl-[ACP] + H(+) = 3-oxo-(11Z)-octadecenoyl-[ACP] + holo-[ACP] + CO2</text>
        <dbReference type="Rhea" id="RHEA:55040"/>
        <dbReference type="Rhea" id="RHEA-COMP:9623"/>
        <dbReference type="Rhea" id="RHEA-COMP:9685"/>
        <dbReference type="Rhea" id="RHEA-COMP:10800"/>
        <dbReference type="Rhea" id="RHEA-COMP:14074"/>
        <dbReference type="ChEBI" id="CHEBI:15378"/>
        <dbReference type="ChEBI" id="CHEBI:16526"/>
        <dbReference type="ChEBI" id="CHEBI:64479"/>
        <dbReference type="ChEBI" id="CHEBI:78449"/>
        <dbReference type="ChEBI" id="CHEBI:83989"/>
        <dbReference type="ChEBI" id="CHEBI:138538"/>
        <dbReference type="EC" id="2.3.1.179"/>
    </reaction>
</comment>
<protein>
    <recommendedName>
        <fullName evidence="4 11">3-oxoacyl-[acyl-carrier-protein] synthase 2</fullName>
        <ecNumber evidence="3 11">2.3.1.179</ecNumber>
    </recommendedName>
</protein>
<keyword evidence="5 11" id="KW-0444">Lipid biosynthesis</keyword>
<accession>A0A516TKT8</accession>
<dbReference type="Gene3D" id="3.40.47.10">
    <property type="match status" value="1"/>
</dbReference>
<dbReference type="GO" id="GO:0004315">
    <property type="term" value="F:3-oxoacyl-[acyl-carrier-protein] synthase activity"/>
    <property type="evidence" value="ECO:0007669"/>
    <property type="project" value="UniProtKB-UniRule"/>
</dbReference>
<keyword evidence="8" id="KW-0443">Lipid metabolism</keyword>
<comment type="function">
    <text evidence="11">Involved in the type II fatty acid elongation cycle. Catalyzes the elongation of a wide range of acyl-ACP by the addition of two carbons from malonyl-ACP to an acyl acceptor. Can efficiently catalyze the conversion of palmitoleoyl-ACP (cis-hexadec-9-enoyl-ACP) to cis-vaccenoyl-ACP (cis-octadec-11-enoyl-ACP), an essential step in the thermal regulation of fatty acid composition.</text>
</comment>
<dbReference type="FunFam" id="3.40.47.10:FF:000009">
    <property type="entry name" value="3-oxoacyl-[acyl-carrier-protein] synthase 2"/>
    <property type="match status" value="1"/>
</dbReference>
<dbReference type="GO" id="GO:0005829">
    <property type="term" value="C:cytosol"/>
    <property type="evidence" value="ECO:0007669"/>
    <property type="project" value="TreeGrafter"/>
</dbReference>
<evidence type="ECO:0000256" key="5">
    <source>
        <dbReference type="ARBA" id="ARBA00022516"/>
    </source>
</evidence>
<dbReference type="Pfam" id="PF00109">
    <property type="entry name" value="ketoacyl-synt"/>
    <property type="match status" value="1"/>
</dbReference>
<dbReference type="PIRSF" id="PIRSF000447">
    <property type="entry name" value="KAS_II"/>
    <property type="match status" value="1"/>
</dbReference>
<dbReference type="NCBIfam" id="NF005589">
    <property type="entry name" value="PRK07314.1"/>
    <property type="match status" value="1"/>
</dbReference>
<dbReference type="InterPro" id="IPR017568">
    <property type="entry name" value="3-oxoacyl-ACP_synth-2"/>
</dbReference>
<dbReference type="InterPro" id="IPR014030">
    <property type="entry name" value="Ketoacyl_synth_N"/>
</dbReference>
<dbReference type="InterPro" id="IPR016039">
    <property type="entry name" value="Thiolase-like"/>
</dbReference>
<comment type="pathway">
    <text evidence="1 11">Lipid metabolism; fatty acid biosynthesis.</text>
</comment>
<evidence type="ECO:0000256" key="6">
    <source>
        <dbReference type="ARBA" id="ARBA00022679"/>
    </source>
</evidence>
<keyword evidence="7" id="KW-0276">Fatty acid metabolism</keyword>
<evidence type="ECO:0000256" key="11">
    <source>
        <dbReference type="PIRNR" id="PIRNR000447"/>
    </source>
</evidence>
<dbReference type="InterPro" id="IPR000794">
    <property type="entry name" value="Beta-ketoacyl_synthase"/>
</dbReference>
<dbReference type="RefSeq" id="WP_143958222.1">
    <property type="nucleotide sequence ID" value="NZ_CP037899.1"/>
</dbReference>
<dbReference type="AlphaFoldDB" id="A0A516TKT8"/>
<proteinExistence type="inferred from homology"/>
<keyword evidence="6 11" id="KW-0808">Transferase</keyword>
<comment type="similarity">
    <text evidence="2 11 13">Belongs to the thiolase-like superfamily. Beta-ketoacyl-ACP synthases family.</text>
</comment>
<dbReference type="PROSITE" id="PS52004">
    <property type="entry name" value="KS3_2"/>
    <property type="match status" value="1"/>
</dbReference>
<dbReference type="KEGG" id="mkc:kam1_587"/>
<evidence type="ECO:0000256" key="2">
    <source>
        <dbReference type="ARBA" id="ARBA00008467"/>
    </source>
</evidence>
<feature type="domain" description="Ketosynthase family 3 (KS3)" evidence="14">
    <location>
        <begin position="3"/>
        <end position="412"/>
    </location>
</feature>
<dbReference type="InterPro" id="IPR014031">
    <property type="entry name" value="Ketoacyl_synth_C"/>
</dbReference>
<dbReference type="CDD" id="cd00834">
    <property type="entry name" value="KAS_I_II"/>
    <property type="match status" value="1"/>
</dbReference>
<keyword evidence="9 11" id="KW-0275">Fatty acid biosynthesis</keyword>
<dbReference type="EMBL" id="CP037899">
    <property type="protein sequence ID" value="QDQ41835.1"/>
    <property type="molecule type" value="Genomic_DNA"/>
</dbReference>
<dbReference type="InterPro" id="IPR018201">
    <property type="entry name" value="Ketoacyl_synth_AS"/>
</dbReference>
<comment type="catalytic activity">
    <reaction evidence="11">
        <text>a fatty acyl-[ACP] + malonyl-[ACP] + H(+) = a 3-oxoacyl-[ACP] + holo-[ACP] + CO2</text>
        <dbReference type="Rhea" id="RHEA:22836"/>
        <dbReference type="Rhea" id="RHEA-COMP:9623"/>
        <dbReference type="Rhea" id="RHEA-COMP:9685"/>
        <dbReference type="Rhea" id="RHEA-COMP:9916"/>
        <dbReference type="Rhea" id="RHEA-COMP:14125"/>
        <dbReference type="ChEBI" id="CHEBI:15378"/>
        <dbReference type="ChEBI" id="CHEBI:16526"/>
        <dbReference type="ChEBI" id="CHEBI:64479"/>
        <dbReference type="ChEBI" id="CHEBI:78449"/>
        <dbReference type="ChEBI" id="CHEBI:78776"/>
        <dbReference type="ChEBI" id="CHEBI:138651"/>
    </reaction>
</comment>
<keyword evidence="10 11" id="KW-0012">Acyltransferase</keyword>
<dbReference type="GO" id="GO:0006633">
    <property type="term" value="P:fatty acid biosynthetic process"/>
    <property type="evidence" value="ECO:0007669"/>
    <property type="project" value="UniProtKB-UniRule"/>
</dbReference>
<dbReference type="EC" id="2.3.1.179" evidence="3 11"/>
<sequence length="414" mass="44316">MSKRRVIISGMGLVSPNGNSVQEFWTSLINGKSGIGVITAFDTQAFDCKFGGEVRNFNPSNYFKNPKDARRADRFVQFAMAAAKEAIESSGIDFDREDPTRIGVIVSSGIGGLKTLEDQHTILLTKGPSRCSPLMIPMMISNMASGMIAIEYNLKGPNFSIVTACASAAHSIGEAFRMIQVSDADIIVAGGSEASIVPLGVAGFSNMKALSLRNNEPQKASRPFDRHRDGFVLSEGAGVVVLEELEHAKKRNAPIYAEIIGYGLSADAHHITAPDPSGEGATRAMEMAMKKASLNPQDIDYINAHATSTIPGDICETMAIKKAFGKHAYSIPISSTKSMTGHLLGAAGAVELIACIKTIQEGVIPPTINLEEPDPLCDLDYVPNVARRQKVNIAMNNSFGFGGHNASLIIKRFD</sequence>
<dbReference type="UniPathway" id="UPA00094"/>
<dbReference type="SMART" id="SM00825">
    <property type="entry name" value="PKS_KS"/>
    <property type="match status" value="1"/>
</dbReference>